<evidence type="ECO:0000313" key="2">
    <source>
        <dbReference type="EMBL" id="GLY85833.1"/>
    </source>
</evidence>
<sequence length="120" mass="12920">MPALTPFQLPVTTVRGDTVVVLPPEIDAYNAPMIRDALFSVLDQGVTALIVDLTTTSFCDCAGLRAITRVRRRADVLHTPACVALPDKGSVRRIAELVGFACDDQVATGLAAAHRRLHRV</sequence>
<dbReference type="CDD" id="cd07043">
    <property type="entry name" value="STAS_anti-anti-sigma_factors"/>
    <property type="match status" value="1"/>
</dbReference>
<protein>
    <recommendedName>
        <fullName evidence="1">STAS domain-containing protein</fullName>
    </recommendedName>
</protein>
<dbReference type="InterPro" id="IPR036513">
    <property type="entry name" value="STAS_dom_sf"/>
</dbReference>
<accession>A0A9W6S244</accession>
<gene>
    <name evidence="2" type="ORF">Airi02_037620</name>
</gene>
<dbReference type="Gene3D" id="3.30.750.24">
    <property type="entry name" value="STAS domain"/>
    <property type="match status" value="1"/>
</dbReference>
<name>A0A9W6S244_9ACTN</name>
<reference evidence="2" key="1">
    <citation type="submission" date="2023-03" db="EMBL/GenBank/DDBJ databases">
        <title>Actinoallomurus iriomotensis NBRC 103684.</title>
        <authorList>
            <person name="Ichikawa N."/>
            <person name="Sato H."/>
            <person name="Tonouchi N."/>
        </authorList>
    </citation>
    <scope>NUCLEOTIDE SEQUENCE</scope>
    <source>
        <strain evidence="2">NBRC 103684</strain>
    </source>
</reference>
<comment type="caution">
    <text evidence="2">The sequence shown here is derived from an EMBL/GenBank/DDBJ whole genome shotgun (WGS) entry which is preliminary data.</text>
</comment>
<feature type="domain" description="STAS" evidence="1">
    <location>
        <begin position="7"/>
        <end position="100"/>
    </location>
</feature>
<dbReference type="Proteomes" id="UP001165074">
    <property type="component" value="Unassembled WGS sequence"/>
</dbReference>
<dbReference type="PROSITE" id="PS50801">
    <property type="entry name" value="STAS"/>
    <property type="match status" value="1"/>
</dbReference>
<dbReference type="Pfam" id="PF01740">
    <property type="entry name" value="STAS"/>
    <property type="match status" value="1"/>
</dbReference>
<proteinExistence type="predicted"/>
<evidence type="ECO:0000259" key="1">
    <source>
        <dbReference type="PROSITE" id="PS50801"/>
    </source>
</evidence>
<evidence type="ECO:0000313" key="3">
    <source>
        <dbReference type="Proteomes" id="UP001165074"/>
    </source>
</evidence>
<keyword evidence="3" id="KW-1185">Reference proteome</keyword>
<dbReference type="InterPro" id="IPR002645">
    <property type="entry name" value="STAS_dom"/>
</dbReference>
<organism evidence="2 3">
    <name type="scientific">Actinoallomurus iriomotensis</name>
    <dbReference type="NCBI Taxonomy" id="478107"/>
    <lineage>
        <taxon>Bacteria</taxon>
        <taxon>Bacillati</taxon>
        <taxon>Actinomycetota</taxon>
        <taxon>Actinomycetes</taxon>
        <taxon>Streptosporangiales</taxon>
        <taxon>Thermomonosporaceae</taxon>
        <taxon>Actinoallomurus</taxon>
    </lineage>
</organism>
<dbReference type="RefSeq" id="WP_285573032.1">
    <property type="nucleotide sequence ID" value="NZ_BSTK01000005.1"/>
</dbReference>
<dbReference type="EMBL" id="BSTK01000005">
    <property type="protein sequence ID" value="GLY85833.1"/>
    <property type="molecule type" value="Genomic_DNA"/>
</dbReference>
<dbReference type="SUPFAM" id="SSF52091">
    <property type="entry name" value="SpoIIaa-like"/>
    <property type="match status" value="1"/>
</dbReference>
<dbReference type="AlphaFoldDB" id="A0A9W6S244"/>